<dbReference type="EMBL" id="JAACJP010000054">
    <property type="protein sequence ID" value="KAF5369711.1"/>
    <property type="molecule type" value="Genomic_DNA"/>
</dbReference>
<evidence type="ECO:0000256" key="1">
    <source>
        <dbReference type="SAM" id="MobiDB-lite"/>
    </source>
</evidence>
<keyword evidence="2" id="KW-0472">Membrane</keyword>
<evidence type="ECO:0000256" key="2">
    <source>
        <dbReference type="SAM" id="Phobius"/>
    </source>
</evidence>
<accession>A0A8H5LUE5</accession>
<keyword evidence="3" id="KW-0732">Signal</keyword>
<keyword evidence="2" id="KW-0812">Transmembrane</keyword>
<proteinExistence type="predicted"/>
<name>A0A8H5LUE5_9AGAR</name>
<reference evidence="4 5" key="1">
    <citation type="journal article" date="2020" name="ISME J.">
        <title>Uncovering the hidden diversity of litter-decomposition mechanisms in mushroom-forming fungi.</title>
        <authorList>
            <person name="Floudas D."/>
            <person name="Bentzer J."/>
            <person name="Ahren D."/>
            <person name="Johansson T."/>
            <person name="Persson P."/>
            <person name="Tunlid A."/>
        </authorList>
    </citation>
    <scope>NUCLEOTIDE SEQUENCE [LARGE SCALE GENOMIC DNA]</scope>
    <source>
        <strain evidence="4 5">CBS 661.87</strain>
    </source>
</reference>
<feature type="compositionally biased region" description="Pro residues" evidence="1">
    <location>
        <begin position="259"/>
        <end position="268"/>
    </location>
</feature>
<keyword evidence="5" id="KW-1185">Reference proteome</keyword>
<keyword evidence="2" id="KW-1133">Transmembrane helix</keyword>
<feature type="chain" id="PRO_5034019807" evidence="3">
    <location>
        <begin position="19"/>
        <end position="275"/>
    </location>
</feature>
<feature type="transmembrane region" description="Helical" evidence="2">
    <location>
        <begin position="223"/>
        <end position="245"/>
    </location>
</feature>
<feature type="region of interest" description="Disordered" evidence="1">
    <location>
        <begin position="254"/>
        <end position="275"/>
    </location>
</feature>
<dbReference type="Proteomes" id="UP000565441">
    <property type="component" value="Unassembled WGS sequence"/>
</dbReference>
<protein>
    <submittedName>
        <fullName evidence="4">Uncharacterized protein</fullName>
    </submittedName>
</protein>
<feature type="region of interest" description="Disordered" evidence="1">
    <location>
        <begin position="172"/>
        <end position="216"/>
    </location>
</feature>
<evidence type="ECO:0000313" key="4">
    <source>
        <dbReference type="EMBL" id="KAF5369711.1"/>
    </source>
</evidence>
<gene>
    <name evidence="4" type="ORF">D9615_010178</name>
</gene>
<evidence type="ECO:0000313" key="5">
    <source>
        <dbReference type="Proteomes" id="UP000565441"/>
    </source>
</evidence>
<sequence>MLACHFWLSICCFSVVQALHNVTIDHLDPAIVYSPAGSWSLRGNYYSGYMLTNDATATAVFTFRGVAVYFASPLPYMVNALVSLDSGPPVLLDLVNRDTMTREDEDGQAMIDLHVIWGVSGLSNTQHQLVISVGDGQPYAVVDTLTYTSLHDPTIPSTAASTKNVPTFSRSISITSQSSASTSPSKASQPPHSRSTTTRESPSPAPASSHTPASSGLSATSKLAISLSTLLSALVLFLTAFGIWFTGRRGRLGHDHYDPGPPAPPPYTRPTTYAS</sequence>
<feature type="signal peptide" evidence="3">
    <location>
        <begin position="1"/>
        <end position="18"/>
    </location>
</feature>
<dbReference type="OrthoDB" id="3004867at2759"/>
<comment type="caution">
    <text evidence="4">The sequence shown here is derived from an EMBL/GenBank/DDBJ whole genome shotgun (WGS) entry which is preliminary data.</text>
</comment>
<evidence type="ECO:0000256" key="3">
    <source>
        <dbReference type="SAM" id="SignalP"/>
    </source>
</evidence>
<organism evidence="4 5">
    <name type="scientific">Tricholomella constricta</name>
    <dbReference type="NCBI Taxonomy" id="117010"/>
    <lineage>
        <taxon>Eukaryota</taxon>
        <taxon>Fungi</taxon>
        <taxon>Dikarya</taxon>
        <taxon>Basidiomycota</taxon>
        <taxon>Agaricomycotina</taxon>
        <taxon>Agaricomycetes</taxon>
        <taxon>Agaricomycetidae</taxon>
        <taxon>Agaricales</taxon>
        <taxon>Tricholomatineae</taxon>
        <taxon>Lyophyllaceae</taxon>
        <taxon>Tricholomella</taxon>
    </lineage>
</organism>
<dbReference type="AlphaFoldDB" id="A0A8H5LUE5"/>